<dbReference type="EMBL" id="JJLU01000138">
    <property type="protein sequence ID" value="EZJ81077.1"/>
    <property type="molecule type" value="Genomic_DNA"/>
</dbReference>
<dbReference type="Proteomes" id="UP000024043">
    <property type="component" value="Unassembled WGS sequence"/>
</dbReference>
<protein>
    <submittedName>
        <fullName evidence="1">Uncharacterized protein</fullName>
    </submittedName>
</protein>
<organism evidence="1 2">
    <name type="scientific">Escherichia coli 1-250-04_S3_C1</name>
    <dbReference type="NCBI Taxonomy" id="1444135"/>
    <lineage>
        <taxon>Bacteria</taxon>
        <taxon>Pseudomonadati</taxon>
        <taxon>Pseudomonadota</taxon>
        <taxon>Gammaproteobacteria</taxon>
        <taxon>Enterobacterales</taxon>
        <taxon>Enterobacteriaceae</taxon>
        <taxon>Escherichia</taxon>
    </lineage>
</organism>
<proteinExistence type="predicted"/>
<sequence>MRRKRLIRPTFGNGCVGLIRRDSVASGIDYRMQPTRGLISQAK</sequence>
<name>A0AAN4SVE7_ECOLX</name>
<accession>A0AAN4SVE7</accession>
<evidence type="ECO:0000313" key="2">
    <source>
        <dbReference type="Proteomes" id="UP000024043"/>
    </source>
</evidence>
<evidence type="ECO:0000313" key="1">
    <source>
        <dbReference type="EMBL" id="EZJ81077.1"/>
    </source>
</evidence>
<reference evidence="1 2" key="1">
    <citation type="submission" date="2014-03" db="EMBL/GenBank/DDBJ databases">
        <title>Genetic Variability of E. coli after antibiotic treatment.</title>
        <authorList>
            <person name="Silbergeld E."/>
            <person name="Coles C."/>
            <person name="Seidman J.C."/>
            <person name="You Y."/>
            <person name="George J."/>
            <person name="Nadendla S."/>
            <person name="Huot H."/>
            <person name="Daugherty S.C."/>
            <person name="Nagaraj S."/>
            <person name="Ott S."/>
            <person name="Klega K."/>
            <person name="Rasko D."/>
        </authorList>
    </citation>
    <scope>NUCLEOTIDE SEQUENCE [LARGE SCALE GENOMIC DNA]</scope>
    <source>
        <strain evidence="1 2">1-250-04_S3_C1</strain>
    </source>
</reference>
<gene>
    <name evidence="1" type="ORF">AC00_4844</name>
</gene>
<dbReference type="AlphaFoldDB" id="A0AAN4SVE7"/>
<comment type="caution">
    <text evidence="1">The sequence shown here is derived from an EMBL/GenBank/DDBJ whole genome shotgun (WGS) entry which is preliminary data.</text>
</comment>